<evidence type="ECO:0000313" key="1">
    <source>
        <dbReference type="EMBL" id="ALF55777.1"/>
    </source>
</evidence>
<organism evidence="1 2">
    <name type="scientific">Nostoc piscinale CENA21</name>
    <dbReference type="NCBI Taxonomy" id="224013"/>
    <lineage>
        <taxon>Bacteria</taxon>
        <taxon>Bacillati</taxon>
        <taxon>Cyanobacteriota</taxon>
        <taxon>Cyanophyceae</taxon>
        <taxon>Nostocales</taxon>
        <taxon>Nostocaceae</taxon>
        <taxon>Nostoc</taxon>
    </lineage>
</organism>
<protein>
    <recommendedName>
        <fullName evidence="3">Knr4/Smi1-like domain-containing protein</fullName>
    </recommendedName>
</protein>
<evidence type="ECO:0008006" key="3">
    <source>
        <dbReference type="Google" id="ProtNLM"/>
    </source>
</evidence>
<name>A0A0M3V6P0_9NOSO</name>
<dbReference type="AlphaFoldDB" id="A0A0M3V6P0"/>
<proteinExistence type="predicted"/>
<reference evidence="1 2" key="2">
    <citation type="journal article" date="2016" name="Genome Announc.">
        <title>Draft Genome Sequence of the N2-Fixing Cyanobacterium Nostoc piscinale CENA21, Isolated from the Brazilian Amazon Floodplain.</title>
        <authorList>
            <person name="Leao T."/>
            <person name="Guimaraes P.I."/>
            <person name="de Melo A.G."/>
            <person name="Ramos R.T."/>
            <person name="Leao P.N."/>
            <person name="Silva A."/>
            <person name="Fiore M.F."/>
            <person name="Schneider M.P."/>
        </authorList>
    </citation>
    <scope>NUCLEOTIDE SEQUENCE [LARGE SCALE GENOMIC DNA]</scope>
    <source>
        <strain evidence="1 2">CENA21</strain>
    </source>
</reference>
<dbReference type="KEGG" id="npz:ACX27_27665"/>
<dbReference type="EMBL" id="CP012036">
    <property type="protein sequence ID" value="ALF55777.1"/>
    <property type="molecule type" value="Genomic_DNA"/>
</dbReference>
<sequence length="186" mass="21209">MNLESQLQAAWLQVTKHFCTRSGPLVRTIEDIDPTALQASWLMCVESIQTIFANYYGYESVAARFSVPKDYAVFMQIIGGGWKWPFSLEWELFEAQIVTIATESNFRLFVSEAEEDEPPMDSGFWLSIGSWSDKHEYLLCCDQNHSYYGVVIDGHDSHPWLNGVEFGGCYPMAKSFLEWLLLHGGS</sequence>
<accession>A0A0M3V6P0</accession>
<evidence type="ECO:0000313" key="2">
    <source>
        <dbReference type="Proteomes" id="UP000062645"/>
    </source>
</evidence>
<dbReference type="STRING" id="224013.ACX27_27665"/>
<reference evidence="2" key="1">
    <citation type="submission" date="2015-07" db="EMBL/GenBank/DDBJ databases">
        <title>Genome Of Nitrogen-Fixing Cyanobacterium Nostoc piscinale CENA21 From Solimoes/Amazon River Floodplain Sediments And Comparative Genomics To Uncover Biosynthetic Natural Products Potential.</title>
        <authorList>
            <person name="Leao T.F."/>
            <person name="Leao P.N."/>
            <person name="Guimaraes P.I."/>
            <person name="de Melo A.G.C."/>
            <person name="Ramos R.T.J."/>
            <person name="Silva A."/>
            <person name="Fiore M.F."/>
            <person name="Schneider M.P.C."/>
        </authorList>
    </citation>
    <scope>NUCLEOTIDE SEQUENCE [LARGE SCALE GENOMIC DNA]</scope>
    <source>
        <strain evidence="2">CENA21</strain>
    </source>
</reference>
<dbReference type="OrthoDB" id="1381053at2"/>
<keyword evidence="2" id="KW-1185">Reference proteome</keyword>
<gene>
    <name evidence="1" type="ORF">ACX27_27665</name>
</gene>
<dbReference type="InterPro" id="IPR037883">
    <property type="entry name" value="Knr4/Smi1-like_sf"/>
</dbReference>
<dbReference type="RefSeq" id="WP_062297289.1">
    <property type="nucleotide sequence ID" value="NZ_CP012036.1"/>
</dbReference>
<dbReference type="PATRIC" id="fig|224013.5.peg.6615"/>
<dbReference type="SUPFAM" id="SSF160631">
    <property type="entry name" value="SMI1/KNR4-like"/>
    <property type="match status" value="1"/>
</dbReference>
<dbReference type="Proteomes" id="UP000062645">
    <property type="component" value="Chromosome"/>
</dbReference>